<comment type="caution">
    <text evidence="8">The sequence shown here is derived from an EMBL/GenBank/DDBJ whole genome shotgun (WGS) entry which is preliminary data.</text>
</comment>
<dbReference type="InterPro" id="IPR044068">
    <property type="entry name" value="CB"/>
</dbReference>
<evidence type="ECO:0000259" key="7">
    <source>
        <dbReference type="PROSITE" id="PS51900"/>
    </source>
</evidence>
<evidence type="ECO:0000256" key="6">
    <source>
        <dbReference type="SAM" id="MobiDB-lite"/>
    </source>
</evidence>
<keyword evidence="4" id="KW-0233">DNA recombination</keyword>
<evidence type="ECO:0000313" key="8">
    <source>
        <dbReference type="EMBL" id="MDP4301637.1"/>
    </source>
</evidence>
<dbReference type="Proteomes" id="UP001235760">
    <property type="component" value="Unassembled WGS sequence"/>
</dbReference>
<protein>
    <submittedName>
        <fullName evidence="8">Phage integrase N-terminal SAM-like domain-containing protein</fullName>
    </submittedName>
</protein>
<dbReference type="InterPro" id="IPR050090">
    <property type="entry name" value="Tyrosine_recombinase_XerCD"/>
</dbReference>
<dbReference type="CDD" id="cd01184">
    <property type="entry name" value="INT_C_like_1"/>
    <property type="match status" value="1"/>
</dbReference>
<dbReference type="InterPro" id="IPR025269">
    <property type="entry name" value="SAM-like_dom"/>
</dbReference>
<dbReference type="InterPro" id="IPR010998">
    <property type="entry name" value="Integrase_recombinase_N"/>
</dbReference>
<name>A0ABT9G5V6_LEPDI</name>
<feature type="region of interest" description="Disordered" evidence="6">
    <location>
        <begin position="89"/>
        <end position="111"/>
    </location>
</feature>
<dbReference type="Pfam" id="PF13102">
    <property type="entry name" value="Phage_int_SAM_5"/>
    <property type="match status" value="1"/>
</dbReference>
<dbReference type="SUPFAM" id="SSF56349">
    <property type="entry name" value="DNA breaking-rejoining enzymes"/>
    <property type="match status" value="1"/>
</dbReference>
<dbReference type="Pfam" id="PF20172">
    <property type="entry name" value="DUF6538"/>
    <property type="match status" value="1"/>
</dbReference>
<dbReference type="InterPro" id="IPR046668">
    <property type="entry name" value="DUF6538"/>
</dbReference>
<dbReference type="InterPro" id="IPR013762">
    <property type="entry name" value="Integrase-like_cat_sf"/>
</dbReference>
<keyword evidence="3 5" id="KW-0238">DNA-binding</keyword>
<dbReference type="PANTHER" id="PTHR30349">
    <property type="entry name" value="PHAGE INTEGRASE-RELATED"/>
    <property type="match status" value="1"/>
</dbReference>
<evidence type="ECO:0000313" key="9">
    <source>
        <dbReference type="Proteomes" id="UP001235760"/>
    </source>
</evidence>
<feature type="compositionally biased region" description="Basic and acidic residues" evidence="6">
    <location>
        <begin position="89"/>
        <end position="99"/>
    </location>
</feature>
<dbReference type="Gene3D" id="1.10.150.130">
    <property type="match status" value="1"/>
</dbReference>
<comment type="similarity">
    <text evidence="1">Belongs to the 'phage' integrase family.</text>
</comment>
<sequence>MSQSSNAVRRLALVGGKSAAKLPQYMHRRGDMLYFKRKIPADAADAFPAFKEQVWKALGTNLLAKAKVRLAVEVTEFNLTLAAFRRNKAAQERDQEREPAPPGLALVGGRSGEAQTQGLLEAVRPAVASATVEIAALALPAASPSTEPRPLGQAVVGQEAQLEADRLKLLRSLEAGLEQLRLMTQGAESAVPASPARSRAEQKLQHSPLATAVAPRVVGPTQTLMHLLEDWKQTQTRPRTISAYETAVMEFRKLHGTIPVEAITRPMVRAYRDHLIDQGLSKGTIENRIGFLSTLIRHGMTELVEHLAGNPFERIGVVGASGLKPKKDRRAYEVWELNLLYASELYTQGYRPEGQSIDAAYWLPLMGPFVGGRIEELCQLAISDVQSINGVWCLRICNLDEDQKLKNEGSFRRVPLHDELIKCGFLAYAAKVAAAGHRRLFPTLSNRNANEIYSNSPGKWWGRYCDRIGLTDHRLDYHSFRYLMKQRLGLCGVENEPRDALLGHWASDSNAKRVYMRAEENQYPFPSLVAAMKKLRYDELRIEHLYVAHPYEGVGEHLVR</sequence>
<dbReference type="Gene3D" id="1.10.443.10">
    <property type="entry name" value="Intergrase catalytic core"/>
    <property type="match status" value="1"/>
</dbReference>
<dbReference type="PROSITE" id="PS51900">
    <property type="entry name" value="CB"/>
    <property type="match status" value="1"/>
</dbReference>
<dbReference type="InterPro" id="IPR011010">
    <property type="entry name" value="DNA_brk_join_enz"/>
</dbReference>
<dbReference type="RefSeq" id="WP_305750178.1">
    <property type="nucleotide sequence ID" value="NZ_JAUZEE010000006.1"/>
</dbReference>
<evidence type="ECO:0000256" key="4">
    <source>
        <dbReference type="ARBA" id="ARBA00023172"/>
    </source>
</evidence>
<dbReference type="PANTHER" id="PTHR30349:SF41">
    <property type="entry name" value="INTEGRASE_RECOMBINASE PROTEIN MJ0367-RELATED"/>
    <property type="match status" value="1"/>
</dbReference>
<evidence type="ECO:0000256" key="1">
    <source>
        <dbReference type="ARBA" id="ARBA00008857"/>
    </source>
</evidence>
<gene>
    <name evidence="8" type="ORF">Q8X39_13425</name>
</gene>
<accession>A0ABT9G5V6</accession>
<evidence type="ECO:0000256" key="3">
    <source>
        <dbReference type="ARBA" id="ARBA00023125"/>
    </source>
</evidence>
<dbReference type="EMBL" id="JAUZEE010000006">
    <property type="protein sequence ID" value="MDP4301637.1"/>
    <property type="molecule type" value="Genomic_DNA"/>
</dbReference>
<reference evidence="8 9" key="1">
    <citation type="submission" date="2023-08" db="EMBL/GenBank/DDBJ databases">
        <authorList>
            <person name="Roldan D.M."/>
            <person name="Menes R.J."/>
        </authorList>
    </citation>
    <scope>NUCLEOTIDE SEQUENCE [LARGE SCALE GENOMIC DNA]</scope>
    <source>
        <strain evidence="8 9">CCM 2812</strain>
    </source>
</reference>
<keyword evidence="2" id="KW-0229">DNA integration</keyword>
<organism evidence="8 9">
    <name type="scientific">Leptothrix discophora</name>
    <dbReference type="NCBI Taxonomy" id="89"/>
    <lineage>
        <taxon>Bacteria</taxon>
        <taxon>Pseudomonadati</taxon>
        <taxon>Pseudomonadota</taxon>
        <taxon>Betaproteobacteria</taxon>
        <taxon>Burkholderiales</taxon>
        <taxon>Sphaerotilaceae</taxon>
        <taxon>Leptothrix</taxon>
    </lineage>
</organism>
<evidence type="ECO:0000256" key="5">
    <source>
        <dbReference type="PROSITE-ProRule" id="PRU01248"/>
    </source>
</evidence>
<keyword evidence="9" id="KW-1185">Reference proteome</keyword>
<feature type="domain" description="Core-binding (CB)" evidence="7">
    <location>
        <begin position="222"/>
        <end position="300"/>
    </location>
</feature>
<evidence type="ECO:0000256" key="2">
    <source>
        <dbReference type="ARBA" id="ARBA00022908"/>
    </source>
</evidence>
<proteinExistence type="inferred from homology"/>